<dbReference type="PANTHER" id="PTHR33055:SF3">
    <property type="entry name" value="PUTATIVE TRANSPOSASE FOR IS117-RELATED"/>
    <property type="match status" value="1"/>
</dbReference>
<organism evidence="3 4">
    <name type="scientific">Luteococcus japonicus</name>
    <dbReference type="NCBI Taxonomy" id="33984"/>
    <lineage>
        <taxon>Bacteria</taxon>
        <taxon>Bacillati</taxon>
        <taxon>Actinomycetota</taxon>
        <taxon>Actinomycetes</taxon>
        <taxon>Propionibacteriales</taxon>
        <taxon>Propionibacteriaceae</taxon>
        <taxon>Luteococcus</taxon>
    </lineage>
</organism>
<proteinExistence type="predicted"/>
<name>A0A3N1ZTH2_9ACTN</name>
<dbReference type="Pfam" id="PF02371">
    <property type="entry name" value="Transposase_20"/>
    <property type="match status" value="1"/>
</dbReference>
<protein>
    <submittedName>
        <fullName evidence="3">Transposase IS116/IS110/IS902 family protein</fullName>
    </submittedName>
</protein>
<dbReference type="Pfam" id="PF01548">
    <property type="entry name" value="DEDD_Tnp_IS110"/>
    <property type="match status" value="1"/>
</dbReference>
<evidence type="ECO:0000313" key="3">
    <source>
        <dbReference type="EMBL" id="ROR53432.1"/>
    </source>
</evidence>
<dbReference type="Proteomes" id="UP000275749">
    <property type="component" value="Unassembled WGS sequence"/>
</dbReference>
<reference evidence="3 4" key="1">
    <citation type="submission" date="2018-11" db="EMBL/GenBank/DDBJ databases">
        <title>Sequencing the genomes of 1000 actinobacteria strains.</title>
        <authorList>
            <person name="Klenk H.-P."/>
        </authorList>
    </citation>
    <scope>NUCLEOTIDE SEQUENCE [LARGE SCALE GENOMIC DNA]</scope>
    <source>
        <strain evidence="3 4">DSM 10546</strain>
    </source>
</reference>
<accession>A0A3N1ZTH2</accession>
<dbReference type="InterPro" id="IPR002525">
    <property type="entry name" value="Transp_IS110-like_N"/>
</dbReference>
<evidence type="ECO:0000259" key="1">
    <source>
        <dbReference type="Pfam" id="PF01548"/>
    </source>
</evidence>
<dbReference type="GO" id="GO:0004803">
    <property type="term" value="F:transposase activity"/>
    <property type="evidence" value="ECO:0007669"/>
    <property type="project" value="InterPro"/>
</dbReference>
<dbReference type="InterPro" id="IPR003346">
    <property type="entry name" value="Transposase_20"/>
</dbReference>
<comment type="caution">
    <text evidence="3">The sequence shown here is derived from an EMBL/GenBank/DDBJ whole genome shotgun (WGS) entry which is preliminary data.</text>
</comment>
<dbReference type="GO" id="GO:0003677">
    <property type="term" value="F:DNA binding"/>
    <property type="evidence" value="ECO:0007669"/>
    <property type="project" value="InterPro"/>
</dbReference>
<dbReference type="EMBL" id="RKHG01000001">
    <property type="protein sequence ID" value="ROR53432.1"/>
    <property type="molecule type" value="Genomic_DNA"/>
</dbReference>
<dbReference type="InterPro" id="IPR047650">
    <property type="entry name" value="Transpos_IS110"/>
</dbReference>
<evidence type="ECO:0000313" key="4">
    <source>
        <dbReference type="Proteomes" id="UP000275749"/>
    </source>
</evidence>
<dbReference type="PANTHER" id="PTHR33055">
    <property type="entry name" value="TRANSPOSASE FOR INSERTION SEQUENCE ELEMENT IS1111A"/>
    <property type="match status" value="1"/>
</dbReference>
<feature type="domain" description="Transposase IS116/IS110/IS902 C-terminal" evidence="2">
    <location>
        <begin position="309"/>
        <end position="393"/>
    </location>
</feature>
<dbReference type="NCBIfam" id="NF033542">
    <property type="entry name" value="transpos_IS110"/>
    <property type="match status" value="1"/>
</dbReference>
<dbReference type="RefSeq" id="WP_123574890.1">
    <property type="nucleotide sequence ID" value="NZ_RKHG01000001.1"/>
</dbReference>
<feature type="domain" description="Transposase IS110-like N-terminal" evidence="1">
    <location>
        <begin position="32"/>
        <end position="191"/>
    </location>
</feature>
<evidence type="ECO:0000259" key="2">
    <source>
        <dbReference type="Pfam" id="PF02371"/>
    </source>
</evidence>
<gene>
    <name evidence="3" type="ORF">EDD41_0581</name>
</gene>
<dbReference type="GO" id="GO:0006313">
    <property type="term" value="P:DNA transposition"/>
    <property type="evidence" value="ECO:0007669"/>
    <property type="project" value="InterPro"/>
</dbReference>
<sequence length="454" mass="50284">MSHASGVSRGDRNRNARLGRLREAVPVTNAIVGIDLADTKQMLVVCDHDSKVLARRTFRCKAWDLGKALDWAADRATRAGYTGVTVACEPTGHRWRVLGQLAADRGMSFVCVQPMLSSWARKTEDLTIDKTDDKDAVLIARLTAQLRCYLPEPVDETWGRLRHLGQRRARLLGVHTESVQQIRALLECVWPAALETAKHPFKSHTWIAALHVIVSRDGGDLALSRRRGLARFEHQVGRELIRRGYQRPCRRIVTRLFTALDDPAGVLEHRRSAFERISWILDDFDHAHTQLVEVDQRLVAVLDELGLTELVTSIDGLSAVGAAAILAETGDLTRFTSARAVVKHAGLAPRERMSGAFTGRARLTGAGRPELRAAAWRAVWGCLQNNQVHAARYRHLTTRETNRLKPTQAQAVVAAGLLRQLYAIVTTRQAWSPDIASTGSRPVATVVHLEAIAA</sequence>
<dbReference type="AlphaFoldDB" id="A0A3N1ZTH2"/>